<gene>
    <name evidence="1" type="ORF">PU648_36175</name>
</gene>
<accession>A0ABU3UUT0</accession>
<evidence type="ECO:0000313" key="2">
    <source>
        <dbReference type="Proteomes" id="UP001257627"/>
    </source>
</evidence>
<reference evidence="1 2" key="1">
    <citation type="submission" date="2023-02" db="EMBL/GenBank/DDBJ databases">
        <authorList>
            <person name="Maleckis M."/>
        </authorList>
    </citation>
    <scope>NUCLEOTIDE SEQUENCE [LARGE SCALE GENOMIC DNA]</scope>
    <source>
        <strain evidence="1 2">P8-A2</strain>
    </source>
</reference>
<dbReference type="EMBL" id="JARAKF010000001">
    <property type="protein sequence ID" value="MDU8997690.1"/>
    <property type="molecule type" value="Genomic_DNA"/>
</dbReference>
<name>A0ABU3UUT0_9ACTN</name>
<dbReference type="InterPro" id="IPR025566">
    <property type="entry name" value="DUF4331"/>
</dbReference>
<evidence type="ECO:0000313" key="1">
    <source>
        <dbReference type="EMBL" id="MDU8997690.1"/>
    </source>
</evidence>
<sequence length="347" mass="37626">MSHHFDTVIAREDPRLNILDFYLFRGQSGTTVMAMTVNPNAGTKAPDTFHEEGLYAFRFDVNDDAHEEVTFKIRFGEVGHTEGEEPEGRHVQTLEVRRATGRDAAEGTEGEVIASGTTGRIVAGDSGVRIFAGLAPDLFAANRTGTVAFQEALAAGKFAPDSFRDGANYFQDRNVTAIVIEVPTQSIGDPAATVRAWVTVSLCGHAPEVQVSRWGLPMMTHMFITDPAMKDDYNRSLPSADVPRFSQIVADALPRIIQLAGSTDDPAAYAQRVVERLFPTTLPYVLGSAASFGFAGFNGRAMTDNVMNVMLSLQTNAPIDNGVTVARTNILDEFPYFGAPYADPIVD</sequence>
<keyword evidence="2" id="KW-1185">Reference proteome</keyword>
<dbReference type="RefSeq" id="WP_316734564.1">
    <property type="nucleotide sequence ID" value="NZ_JARAKF010000001.1"/>
</dbReference>
<organism evidence="1 2">
    <name type="scientific">Streptomyces mirabilis</name>
    <dbReference type="NCBI Taxonomy" id="68239"/>
    <lineage>
        <taxon>Bacteria</taxon>
        <taxon>Bacillati</taxon>
        <taxon>Actinomycetota</taxon>
        <taxon>Actinomycetes</taxon>
        <taxon>Kitasatosporales</taxon>
        <taxon>Streptomycetaceae</taxon>
        <taxon>Streptomyces</taxon>
    </lineage>
</organism>
<protein>
    <submittedName>
        <fullName evidence="1">DUF4331 family protein</fullName>
    </submittedName>
</protein>
<comment type="caution">
    <text evidence="1">The sequence shown here is derived from an EMBL/GenBank/DDBJ whole genome shotgun (WGS) entry which is preliminary data.</text>
</comment>
<dbReference type="Pfam" id="PF14224">
    <property type="entry name" value="DUF4331"/>
    <property type="match status" value="1"/>
</dbReference>
<dbReference type="Proteomes" id="UP001257627">
    <property type="component" value="Unassembled WGS sequence"/>
</dbReference>
<proteinExistence type="predicted"/>